<accession>A0A949N834</accession>
<comment type="caution">
    <text evidence="1">The sequence shown here is derived from an EMBL/GenBank/DDBJ whole genome shotgun (WGS) entry which is preliminary data.</text>
</comment>
<dbReference type="RefSeq" id="WP_211042397.1">
    <property type="nucleotide sequence ID" value="NZ_JAELVF020000001.1"/>
</dbReference>
<name>A0A949N834_9ACTN</name>
<dbReference type="InterPro" id="IPR007061">
    <property type="entry name" value="MST-like"/>
</dbReference>
<dbReference type="InterPro" id="IPR034660">
    <property type="entry name" value="DinB/YfiT-like"/>
</dbReference>
<proteinExistence type="predicted"/>
<reference evidence="1" key="1">
    <citation type="submission" date="2021-06" db="EMBL/GenBank/DDBJ databases">
        <title>Sequencing of actinobacteria type strains.</title>
        <authorList>
            <person name="Nguyen G.-S."/>
            <person name="Wentzel A."/>
        </authorList>
    </citation>
    <scope>NUCLEOTIDE SEQUENCE</scope>
    <source>
        <strain evidence="1">P38-E01</strain>
    </source>
</reference>
<dbReference type="SUPFAM" id="SSF109854">
    <property type="entry name" value="DinB/YfiT-like putative metalloenzymes"/>
    <property type="match status" value="1"/>
</dbReference>
<gene>
    <name evidence="1" type="ORF">JGS22_010950</name>
</gene>
<dbReference type="Pfam" id="PF04978">
    <property type="entry name" value="MST"/>
    <property type="match status" value="1"/>
</dbReference>
<dbReference type="Proteomes" id="UP000694501">
    <property type="component" value="Unassembled WGS sequence"/>
</dbReference>
<organism evidence="1 2">
    <name type="scientific">Streptomyces tardus</name>
    <dbReference type="NCBI Taxonomy" id="2780544"/>
    <lineage>
        <taxon>Bacteria</taxon>
        <taxon>Bacillati</taxon>
        <taxon>Actinomycetota</taxon>
        <taxon>Actinomycetes</taxon>
        <taxon>Kitasatosporales</taxon>
        <taxon>Streptomycetaceae</taxon>
        <taxon>Streptomyces</taxon>
    </lineage>
</organism>
<dbReference type="EMBL" id="JAELVF020000001">
    <property type="protein sequence ID" value="MBU7598116.1"/>
    <property type="molecule type" value="Genomic_DNA"/>
</dbReference>
<dbReference type="AlphaFoldDB" id="A0A949N834"/>
<dbReference type="Gene3D" id="1.20.120.450">
    <property type="entry name" value="dinb family like domain"/>
    <property type="match status" value="1"/>
</dbReference>
<evidence type="ECO:0000313" key="1">
    <source>
        <dbReference type="EMBL" id="MBU7598116.1"/>
    </source>
</evidence>
<keyword evidence="2" id="KW-1185">Reference proteome</keyword>
<sequence>MSAIPTKPEARGDEAGALLGYLDAQRQSVRRSVHGLTDEQARSTPSASTLSLAGILKHVSQGEADWVRLMSGTDTVDYSDPEVLAQQEKSFTAEGEAESLEALLAAYEAIAAETERTVRQLPSLDETFEVPPAPWDAGGTRSWRWALLHLIEEVARHSGHADLVRETLDGRTAVDLMIANGDFTLPEEWR</sequence>
<evidence type="ECO:0000313" key="2">
    <source>
        <dbReference type="Proteomes" id="UP000694501"/>
    </source>
</evidence>
<protein>
    <submittedName>
        <fullName evidence="1">DinB family protein</fullName>
    </submittedName>
</protein>